<dbReference type="Pfam" id="PF00089">
    <property type="entry name" value="Trypsin"/>
    <property type="match status" value="1"/>
</dbReference>
<dbReference type="InterPro" id="IPR001314">
    <property type="entry name" value="Peptidase_S1A"/>
</dbReference>
<dbReference type="Proteomes" id="UP000186922">
    <property type="component" value="Unassembled WGS sequence"/>
</dbReference>
<evidence type="ECO:0000256" key="5">
    <source>
        <dbReference type="ARBA" id="ARBA00022820"/>
    </source>
</evidence>
<dbReference type="InterPro" id="IPR018114">
    <property type="entry name" value="TRYPSIN_HIS"/>
</dbReference>
<sequence>MHRSFLLCCIAAIIVAVWRTDAGESTANLERNSTLPCGRPQNPPSKGFRIVGGGLAQNNSWPWICALVQEVSRPGQGMTYRQFCDCTLIDKEWVVTAAHCLENLTPAQFKYYVKVYMGVEDLTKAMYNSSKKYSVAQLIKHESFVMKTKHSDIALIKLDRLVEPFDNDTMPACLPTRYVGAGKYEQVGSYERKVCYVGGWGHTREGETTKQGYVGSGTDKLKQTSAEVMAQVDCRKKLPVTDTMFCAGYDQGGRDTCQGDSGGPLVCDDGNGTYVLHGIVSWGPGCARAGSPGVYTNVWQMKEWIEKSTRVNFVNGTDGDFENAADDDVTTGPAGKSTTPPPPPPPL</sequence>
<feature type="compositionally biased region" description="Acidic residues" evidence="11">
    <location>
        <begin position="319"/>
        <end position="329"/>
    </location>
</feature>
<dbReference type="PROSITE" id="PS50240">
    <property type="entry name" value="TRYPSIN_DOM"/>
    <property type="match status" value="1"/>
</dbReference>
<dbReference type="PROSITE" id="PS00134">
    <property type="entry name" value="TRYPSIN_HIS"/>
    <property type="match status" value="1"/>
</dbReference>
<evidence type="ECO:0000313" key="14">
    <source>
        <dbReference type="EMBL" id="GAV07680.1"/>
    </source>
</evidence>
<evidence type="ECO:0000256" key="9">
    <source>
        <dbReference type="ARBA" id="ARBA00066707"/>
    </source>
</evidence>
<organism evidence="14 15">
    <name type="scientific">Ramazzottius varieornatus</name>
    <name type="common">Water bear</name>
    <name type="synonym">Tardigrade</name>
    <dbReference type="NCBI Taxonomy" id="947166"/>
    <lineage>
        <taxon>Eukaryota</taxon>
        <taxon>Metazoa</taxon>
        <taxon>Ecdysozoa</taxon>
        <taxon>Tardigrada</taxon>
        <taxon>Eutardigrada</taxon>
        <taxon>Parachela</taxon>
        <taxon>Hypsibioidea</taxon>
        <taxon>Ramazzottiidae</taxon>
        <taxon>Ramazzottius</taxon>
    </lineage>
</organism>
<dbReference type="AlphaFoldDB" id="A0A1D1W2A3"/>
<evidence type="ECO:0000256" key="1">
    <source>
        <dbReference type="ARBA" id="ARBA00022659"/>
    </source>
</evidence>
<evidence type="ECO:0000256" key="8">
    <source>
        <dbReference type="ARBA" id="ARBA00052079"/>
    </source>
</evidence>
<evidence type="ECO:0000256" key="10">
    <source>
        <dbReference type="RuleBase" id="RU363034"/>
    </source>
</evidence>
<keyword evidence="2 10" id="KW-0645">Protease</keyword>
<dbReference type="PANTHER" id="PTHR24252">
    <property type="entry name" value="ACROSIN-RELATED"/>
    <property type="match status" value="1"/>
</dbReference>
<dbReference type="GO" id="GO:0042381">
    <property type="term" value="P:hemolymph coagulation"/>
    <property type="evidence" value="ECO:0007669"/>
    <property type="project" value="UniProtKB-KW"/>
</dbReference>
<proteinExistence type="predicted"/>
<evidence type="ECO:0000256" key="3">
    <source>
        <dbReference type="ARBA" id="ARBA00022729"/>
    </source>
</evidence>
<comment type="catalytic activity">
    <reaction evidence="8">
        <text>Selective cleavage of 103-Arg-|-Ser-104 and 124-Ile-|-Ile-125 bonds in Limulus clotting factor B to form activated factor B. Cleavage of -Pro-Arg-|-Xaa- bonds in synthetic substrates.</text>
        <dbReference type="EC" id="3.4.21.84"/>
    </reaction>
</comment>
<gene>
    <name evidence="14" type="primary">RvY_17491-1</name>
    <name evidence="14" type="synonym">RvY_17491.1</name>
    <name evidence="14" type="ORF">RvY_17491</name>
</gene>
<dbReference type="InterPro" id="IPR033116">
    <property type="entry name" value="TRYPSIN_SER"/>
</dbReference>
<dbReference type="FunFam" id="2.40.10.10:FF:000120">
    <property type="entry name" value="Putative serine protease"/>
    <property type="match status" value="1"/>
</dbReference>
<dbReference type="SMART" id="SM00020">
    <property type="entry name" value="Tryp_SPc"/>
    <property type="match status" value="1"/>
</dbReference>
<dbReference type="EC" id="3.4.21.84" evidence="9"/>
<dbReference type="EMBL" id="BDGG01000015">
    <property type="protein sequence ID" value="GAV07680.1"/>
    <property type="molecule type" value="Genomic_DNA"/>
</dbReference>
<feature type="domain" description="Peptidase S1" evidence="13">
    <location>
        <begin position="50"/>
        <end position="310"/>
    </location>
</feature>
<accession>A0A1D1W2A3</accession>
<keyword evidence="3 12" id="KW-0732">Signal</keyword>
<dbReference type="InterPro" id="IPR001254">
    <property type="entry name" value="Trypsin_dom"/>
</dbReference>
<feature type="signal peptide" evidence="12">
    <location>
        <begin position="1"/>
        <end position="22"/>
    </location>
</feature>
<dbReference type="PRINTS" id="PR00722">
    <property type="entry name" value="CHYMOTRYPSIN"/>
</dbReference>
<comment type="caution">
    <text evidence="14">The sequence shown here is derived from an EMBL/GenBank/DDBJ whole genome shotgun (WGS) entry which is preliminary data.</text>
</comment>
<protein>
    <recommendedName>
        <fullName evidence="9">limulus clotting factor C</fullName>
        <ecNumber evidence="9">3.4.21.84</ecNumber>
    </recommendedName>
</protein>
<dbReference type="SUPFAM" id="SSF50494">
    <property type="entry name" value="Trypsin-like serine proteases"/>
    <property type="match status" value="1"/>
</dbReference>
<dbReference type="GO" id="GO:0004252">
    <property type="term" value="F:serine-type endopeptidase activity"/>
    <property type="evidence" value="ECO:0007669"/>
    <property type="project" value="InterPro"/>
</dbReference>
<dbReference type="PROSITE" id="PS00135">
    <property type="entry name" value="TRYPSIN_SER"/>
    <property type="match status" value="1"/>
</dbReference>
<dbReference type="GO" id="GO:0006508">
    <property type="term" value="P:proteolysis"/>
    <property type="evidence" value="ECO:0007669"/>
    <property type="project" value="UniProtKB-KW"/>
</dbReference>
<keyword evidence="15" id="KW-1185">Reference proteome</keyword>
<evidence type="ECO:0000313" key="15">
    <source>
        <dbReference type="Proteomes" id="UP000186922"/>
    </source>
</evidence>
<evidence type="ECO:0000256" key="7">
    <source>
        <dbReference type="ARBA" id="ARBA00023157"/>
    </source>
</evidence>
<evidence type="ECO:0000256" key="4">
    <source>
        <dbReference type="ARBA" id="ARBA00022801"/>
    </source>
</evidence>
<dbReference type="STRING" id="947166.A0A1D1W2A3"/>
<keyword evidence="6 10" id="KW-0720">Serine protease</keyword>
<evidence type="ECO:0000259" key="13">
    <source>
        <dbReference type="PROSITE" id="PS50240"/>
    </source>
</evidence>
<evidence type="ECO:0000256" key="2">
    <source>
        <dbReference type="ARBA" id="ARBA00022670"/>
    </source>
</evidence>
<evidence type="ECO:0000256" key="11">
    <source>
        <dbReference type="SAM" id="MobiDB-lite"/>
    </source>
</evidence>
<reference evidence="14 15" key="1">
    <citation type="journal article" date="2016" name="Nat. Commun.">
        <title>Extremotolerant tardigrade genome and improved radiotolerance of human cultured cells by tardigrade-unique protein.</title>
        <authorList>
            <person name="Hashimoto T."/>
            <person name="Horikawa D.D."/>
            <person name="Saito Y."/>
            <person name="Kuwahara H."/>
            <person name="Kozuka-Hata H."/>
            <person name="Shin-I T."/>
            <person name="Minakuchi Y."/>
            <person name="Ohishi K."/>
            <person name="Motoyama A."/>
            <person name="Aizu T."/>
            <person name="Enomoto A."/>
            <person name="Kondo K."/>
            <person name="Tanaka S."/>
            <person name="Hara Y."/>
            <person name="Koshikawa S."/>
            <person name="Sagara H."/>
            <person name="Miura T."/>
            <person name="Yokobori S."/>
            <person name="Miyagawa K."/>
            <person name="Suzuki Y."/>
            <person name="Kubo T."/>
            <person name="Oyama M."/>
            <person name="Kohara Y."/>
            <person name="Fujiyama A."/>
            <person name="Arakawa K."/>
            <person name="Katayama T."/>
            <person name="Toyoda A."/>
            <person name="Kunieda T."/>
        </authorList>
    </citation>
    <scope>NUCLEOTIDE SEQUENCE [LARGE SCALE GENOMIC DNA]</scope>
    <source>
        <strain evidence="14 15">YOKOZUNA-1</strain>
    </source>
</reference>
<dbReference type="PANTHER" id="PTHR24252:SF7">
    <property type="entry name" value="HYALIN"/>
    <property type="match status" value="1"/>
</dbReference>
<feature type="region of interest" description="Disordered" evidence="11">
    <location>
        <begin position="316"/>
        <end position="347"/>
    </location>
</feature>
<keyword evidence="7" id="KW-1015">Disulfide bond</keyword>
<dbReference type="InterPro" id="IPR009003">
    <property type="entry name" value="Peptidase_S1_PA"/>
</dbReference>
<dbReference type="Gene3D" id="2.40.10.10">
    <property type="entry name" value="Trypsin-like serine proteases"/>
    <property type="match status" value="1"/>
</dbReference>
<dbReference type="OrthoDB" id="6339452at2759"/>
<name>A0A1D1W2A3_RAMVA</name>
<evidence type="ECO:0000256" key="6">
    <source>
        <dbReference type="ARBA" id="ARBA00022825"/>
    </source>
</evidence>
<feature type="chain" id="PRO_5008899146" description="limulus clotting factor C" evidence="12">
    <location>
        <begin position="23"/>
        <end position="347"/>
    </location>
</feature>
<keyword evidence="4 10" id="KW-0378">Hydrolase</keyword>
<keyword evidence="5" id="KW-0353">Hemolymph clotting</keyword>
<keyword evidence="1" id="KW-0768">Sushi</keyword>
<dbReference type="CDD" id="cd00190">
    <property type="entry name" value="Tryp_SPc"/>
    <property type="match status" value="1"/>
</dbReference>
<evidence type="ECO:0000256" key="12">
    <source>
        <dbReference type="SAM" id="SignalP"/>
    </source>
</evidence>
<dbReference type="InterPro" id="IPR043504">
    <property type="entry name" value="Peptidase_S1_PA_chymotrypsin"/>
</dbReference>